<proteinExistence type="evidence at transcript level"/>
<feature type="transmembrane region" description="Helical" evidence="1">
    <location>
        <begin position="159"/>
        <end position="181"/>
    </location>
</feature>
<feature type="transmembrane region" description="Helical" evidence="1">
    <location>
        <begin position="55"/>
        <end position="82"/>
    </location>
</feature>
<accession>L7MCW5</accession>
<feature type="transmembrane region" description="Helical" evidence="1">
    <location>
        <begin position="88"/>
        <end position="111"/>
    </location>
</feature>
<reference evidence="2" key="2">
    <citation type="journal article" date="2015" name="J. Proteomics">
        <title>Sexual differences in the sialomes of the zebra tick, Rhipicephalus pulchellus.</title>
        <authorList>
            <person name="Tan A.W."/>
            <person name="Francischetti I.M."/>
            <person name="Slovak M."/>
            <person name="Kini R.M."/>
            <person name="Ribeiro J.M."/>
        </authorList>
    </citation>
    <scope>NUCLEOTIDE SEQUENCE</scope>
    <source>
        <tissue evidence="2">Salivary gland</tissue>
    </source>
</reference>
<protein>
    <submittedName>
        <fullName evidence="2">Uncharacterized protein</fullName>
    </submittedName>
</protein>
<feature type="transmembrane region" description="Helical" evidence="1">
    <location>
        <begin position="29"/>
        <end position="48"/>
    </location>
</feature>
<keyword evidence="1" id="KW-0812">Transmembrane</keyword>
<name>L7MCW5_RHIPC</name>
<keyword evidence="1" id="KW-0472">Membrane</keyword>
<evidence type="ECO:0000256" key="1">
    <source>
        <dbReference type="SAM" id="Phobius"/>
    </source>
</evidence>
<dbReference type="AlphaFoldDB" id="L7MCW5"/>
<keyword evidence="1" id="KW-1133">Transmembrane helix</keyword>
<evidence type="ECO:0000313" key="2">
    <source>
        <dbReference type="EMBL" id="JAA61662.1"/>
    </source>
</evidence>
<reference evidence="2" key="1">
    <citation type="submission" date="2012-11" db="EMBL/GenBank/DDBJ databases">
        <authorList>
            <person name="Lucero-Rivera Y.E."/>
            <person name="Tovar-Ramirez D."/>
        </authorList>
    </citation>
    <scope>NUCLEOTIDE SEQUENCE</scope>
    <source>
        <tissue evidence="2">Salivary gland</tissue>
    </source>
</reference>
<organism evidence="2">
    <name type="scientific">Rhipicephalus pulchellus</name>
    <name type="common">Yellow backed tick</name>
    <name type="synonym">Dermacentor pulchellus</name>
    <dbReference type="NCBI Taxonomy" id="72859"/>
    <lineage>
        <taxon>Eukaryota</taxon>
        <taxon>Metazoa</taxon>
        <taxon>Ecdysozoa</taxon>
        <taxon>Arthropoda</taxon>
        <taxon>Chelicerata</taxon>
        <taxon>Arachnida</taxon>
        <taxon>Acari</taxon>
        <taxon>Parasitiformes</taxon>
        <taxon>Ixodida</taxon>
        <taxon>Ixodoidea</taxon>
        <taxon>Ixodidae</taxon>
        <taxon>Rhipicephalinae</taxon>
        <taxon>Rhipicephalus</taxon>
        <taxon>Rhipicephalus</taxon>
    </lineage>
</organism>
<sequence>AFTLFLFISLSLLYNNIHSCGRSLFLFVYVYFFCFYLSILIPFSFLLLSFSYFHIYLSLFLTSLSVFLHILSLFLSLTFILISNLLASLLLFLMLTLSFSSSNSVLFPVPLRNYTMRGYAMPGRCALIAQCLLCSRFDHGYEGLHIASPRNYFARNLPFFFLLCLLLSLSFVFFILVFSPIGVTASHVRQTGARVLGAKSIKRRRNVS</sequence>
<feature type="non-terminal residue" evidence="2">
    <location>
        <position position="1"/>
    </location>
</feature>
<dbReference type="EMBL" id="GACK01003372">
    <property type="protein sequence ID" value="JAA61662.1"/>
    <property type="molecule type" value="mRNA"/>
</dbReference>